<protein>
    <submittedName>
        <fullName evidence="1">Trypsin-like serine protease</fullName>
    </submittedName>
</protein>
<name>F5RHT7_METUF</name>
<dbReference type="AlphaFoldDB" id="F5RHT7"/>
<dbReference type="PANTHER" id="PTHR21004">
    <property type="entry name" value="SERINE PROTEASE-RELATED"/>
    <property type="match status" value="1"/>
</dbReference>
<dbReference type="RefSeq" id="WP_008064609.1">
    <property type="nucleotide sequence ID" value="NZ_AFHG01000059.1"/>
</dbReference>
<gene>
    <name evidence="1" type="ORF">METUNv1_03885</name>
</gene>
<dbReference type="Pfam" id="PF13365">
    <property type="entry name" value="Trypsin_2"/>
    <property type="match status" value="1"/>
</dbReference>
<dbReference type="GO" id="GO:0016485">
    <property type="term" value="P:protein processing"/>
    <property type="evidence" value="ECO:0007669"/>
    <property type="project" value="InterPro"/>
</dbReference>
<dbReference type="InterPro" id="IPR039245">
    <property type="entry name" value="TYSND1/DEG15"/>
</dbReference>
<organism evidence="1 2">
    <name type="scientific">Methyloversatilis universalis (strain ATCC BAA-1314 / DSM 25237 / JCM 13912 / CCUG 52030 / FAM5)</name>
    <dbReference type="NCBI Taxonomy" id="1000565"/>
    <lineage>
        <taxon>Bacteria</taxon>
        <taxon>Pseudomonadati</taxon>
        <taxon>Pseudomonadota</taxon>
        <taxon>Betaproteobacteria</taxon>
        <taxon>Nitrosomonadales</taxon>
        <taxon>Sterolibacteriaceae</taxon>
        <taxon>Methyloversatilis</taxon>
    </lineage>
</organism>
<evidence type="ECO:0000313" key="1">
    <source>
        <dbReference type="EMBL" id="EGK69919.1"/>
    </source>
</evidence>
<keyword evidence="2" id="KW-1185">Reference proteome</keyword>
<dbReference type="eggNOG" id="COG0265">
    <property type="taxonomic scope" value="Bacteria"/>
</dbReference>
<comment type="caution">
    <text evidence="1">The sequence shown here is derived from an EMBL/GenBank/DDBJ whole genome shotgun (WGS) entry which is preliminary data.</text>
</comment>
<keyword evidence="1" id="KW-0645">Protease</keyword>
<dbReference type="Gene3D" id="1.25.40.1040">
    <property type="match status" value="1"/>
</dbReference>
<accession>F5RHT7</accession>
<dbReference type="Gene3D" id="2.40.10.120">
    <property type="match status" value="1"/>
</dbReference>
<proteinExistence type="predicted"/>
<dbReference type="Proteomes" id="UP000005019">
    <property type="component" value="Unassembled WGS sequence"/>
</dbReference>
<sequence length="363" mass="38524">MNRRPAIPLPTAEDWPVRLPAPLLGTLLVCALPFPARALDERDIAALISLRPSVLKVEASDARGNVGVGTGVAVAPGVIATACHVTAHATTLRVVSNGERMQVSNQRAEVARDLCLLDVPGASQVPPVPLRDTPLKPGEELVALGYILGAAPRVSNGTVLRLHDYDGGKVIQSTTPFTSGASGGGMFDREGRLVGLMTFKFRAGTDNQFSVPVAWISEALRLPTGPEVAPLSGRAFWDAPEAGLPPFLQTLRMEAERRWSDLEALARQWIAGNPDSASAWHALGRAQAAGGRGSEALQSFARADALEHGNPVFLSDLALAHYRQHDDQGYARTRAELERIAPSALSTLDARAGACTPDIPQPC</sequence>
<dbReference type="InterPro" id="IPR011990">
    <property type="entry name" value="TPR-like_helical_dom_sf"/>
</dbReference>
<keyword evidence="1" id="KW-0378">Hydrolase</keyword>
<dbReference type="SUPFAM" id="SSF48452">
    <property type="entry name" value="TPR-like"/>
    <property type="match status" value="1"/>
</dbReference>
<dbReference type="STRING" id="1000565.METUNv1_03885"/>
<dbReference type="SUPFAM" id="SSF50494">
    <property type="entry name" value="Trypsin-like serine proteases"/>
    <property type="match status" value="1"/>
</dbReference>
<evidence type="ECO:0000313" key="2">
    <source>
        <dbReference type="Proteomes" id="UP000005019"/>
    </source>
</evidence>
<dbReference type="EMBL" id="AFHG01000059">
    <property type="protein sequence ID" value="EGK69919.1"/>
    <property type="molecule type" value="Genomic_DNA"/>
</dbReference>
<dbReference type="InterPro" id="IPR009003">
    <property type="entry name" value="Peptidase_S1_PA"/>
</dbReference>
<dbReference type="PANTHER" id="PTHR21004:SF0">
    <property type="entry name" value="PEROXISOMAL LEADER PEPTIDE-PROCESSING PROTEASE"/>
    <property type="match status" value="1"/>
</dbReference>
<dbReference type="GO" id="GO:0004252">
    <property type="term" value="F:serine-type endopeptidase activity"/>
    <property type="evidence" value="ECO:0007669"/>
    <property type="project" value="InterPro"/>
</dbReference>
<reference evidence="1 2" key="1">
    <citation type="journal article" date="2011" name="J. Bacteriol.">
        <title>Genome sequence of Methyloversatilis universalis FAM5T, a methylotrophic representative of the order Rhodocyclales.</title>
        <authorList>
            <person name="Kittichotirat W."/>
            <person name="Good N.M."/>
            <person name="Hall R."/>
            <person name="Bringel F."/>
            <person name="Lajus A."/>
            <person name="Medigue C."/>
            <person name="Smalley N.E."/>
            <person name="Beck D."/>
            <person name="Bumgarner R."/>
            <person name="Vuilleumier S."/>
            <person name="Kalyuzhnaya M.G."/>
        </authorList>
    </citation>
    <scope>NUCLEOTIDE SEQUENCE [LARGE SCALE GENOMIC DNA]</scope>
    <source>
        <strain evidence="2">ATCC BAA-1314 / JCM 13912 / FAM5</strain>
    </source>
</reference>